<keyword evidence="3" id="KW-1185">Reference proteome</keyword>
<evidence type="ECO:0008006" key="4">
    <source>
        <dbReference type="Google" id="ProtNLM"/>
    </source>
</evidence>
<organism evidence="2 3">
    <name type="scientific">Streptomyces lycii</name>
    <dbReference type="NCBI Taxonomy" id="2654337"/>
    <lineage>
        <taxon>Bacteria</taxon>
        <taxon>Bacillati</taxon>
        <taxon>Actinomycetota</taxon>
        <taxon>Actinomycetes</taxon>
        <taxon>Kitasatosporales</taxon>
        <taxon>Streptomycetaceae</taxon>
        <taxon>Streptomyces</taxon>
    </lineage>
</organism>
<comment type="caution">
    <text evidence="2">The sequence shown here is derived from an EMBL/GenBank/DDBJ whole genome shotgun (WGS) entry which is preliminary data.</text>
</comment>
<sequence>MAGNRGTRHYLERRLALLLTLIALSLAALLTGYHGVHRAPGELRGGTAPAILETAAARTALQSANLAAQQNLTGELADVVGKGEDYRTQISAADQSLSKIVDLSADAGHGEVLPPVRGQFKAYTEAVDKAAEHRDDPDLRDFYLENAQTMLVREGTGILHQLEQLQRDQQRVMVNRTSFGPVLWTVWGTAVAALLALAVLLVRTQLSFRRRFRRRYNVGLLAATLLLGAAALPAIGTYQTQQRLDSARVHLESVVEEQRPAERARRTNTGELTEMRKTIRDASRQVRADLLDTDARASAIDWIWFGGCVTGVLVFGGMQIRITDYRFPRR</sequence>
<keyword evidence="1" id="KW-1133">Transmembrane helix</keyword>
<dbReference type="EMBL" id="WHPN01000283">
    <property type="protein sequence ID" value="KAF4408236.1"/>
    <property type="molecule type" value="Genomic_DNA"/>
</dbReference>
<name>A0ABQ7FGV7_9ACTN</name>
<keyword evidence="1" id="KW-0472">Membrane</keyword>
<feature type="transmembrane region" description="Helical" evidence="1">
    <location>
        <begin position="216"/>
        <end position="236"/>
    </location>
</feature>
<accession>A0ABQ7FGV7</accession>
<evidence type="ECO:0000256" key="1">
    <source>
        <dbReference type="SAM" id="Phobius"/>
    </source>
</evidence>
<feature type="transmembrane region" description="Helical" evidence="1">
    <location>
        <begin position="182"/>
        <end position="204"/>
    </location>
</feature>
<dbReference type="Proteomes" id="UP000621266">
    <property type="component" value="Unassembled WGS sequence"/>
</dbReference>
<keyword evidence="1" id="KW-0812">Transmembrane</keyword>
<feature type="transmembrane region" description="Helical" evidence="1">
    <location>
        <begin position="302"/>
        <end position="320"/>
    </location>
</feature>
<proteinExistence type="predicted"/>
<protein>
    <recommendedName>
        <fullName evidence="4">Integral membrane protein</fullName>
    </recommendedName>
</protein>
<gene>
    <name evidence="2" type="ORF">GCU69_15495</name>
</gene>
<dbReference type="RefSeq" id="WP_098750881.1">
    <property type="nucleotide sequence ID" value="NZ_WHPN01000283.1"/>
</dbReference>
<reference evidence="2 3" key="1">
    <citation type="submission" date="2019-10" db="EMBL/GenBank/DDBJ databases">
        <title>Streptomyces tenebrisbrunneis sp.nov., an endogenous actinomycete isolated from of Lycium ruthenicum.</title>
        <authorList>
            <person name="Ma L."/>
        </authorList>
    </citation>
    <scope>NUCLEOTIDE SEQUENCE [LARGE SCALE GENOMIC DNA]</scope>
    <source>
        <strain evidence="2 3">TRM 66187</strain>
    </source>
</reference>
<evidence type="ECO:0000313" key="3">
    <source>
        <dbReference type="Proteomes" id="UP000621266"/>
    </source>
</evidence>
<evidence type="ECO:0000313" key="2">
    <source>
        <dbReference type="EMBL" id="KAF4408236.1"/>
    </source>
</evidence>